<dbReference type="InterPro" id="IPR027417">
    <property type="entry name" value="P-loop_NTPase"/>
</dbReference>
<sequence length="429" mass="48135">MIFVDTSQVRVLLVPFPITPLVAYAYFIFRRFGSLPSDVKVRYLDAASTESVSYYLGKGRVLRLGRKELDKDLNVSVWERTGEDKFLLRRMLEYCRSGRERGLKSHLLRSSALFSPKDSLDSAFRFFSESLLRKRDLWKDGWNTKRDGSIFQIKKVPRIRPVLGVALGTFPILKNNKPGEKVVVKTASFQLMEWRARLLEGESFICAVVGPKASGKSTFADSLNSRINQILESLKSRGGAWKKFSFCSRLENLDLGAPTDVAIGFDVIGSELAKDREVTADLKRPWTTDLALEALEAASLAKESPGLVIADTPGKISGYTEIVASLADVAVIVTNNWRDEMPKWIELSNRLGLRLVVQVRSRQQEEGFSSLITGYAPGNFVTGRVVGLDRVDHSYDTCISQTAAFLIFDILPSVVERRRKKIKRLLSEA</sequence>
<keyword evidence="1" id="KW-0472">Membrane</keyword>
<dbReference type="Proteomes" id="UP000034036">
    <property type="component" value="Unassembled WGS sequence"/>
</dbReference>
<evidence type="ECO:0000256" key="1">
    <source>
        <dbReference type="SAM" id="Phobius"/>
    </source>
</evidence>
<name>A0A0G0ZID9_9BACT</name>
<protein>
    <submittedName>
        <fullName evidence="2">Uncharacterized protein</fullName>
    </submittedName>
</protein>
<feature type="transmembrane region" description="Helical" evidence="1">
    <location>
        <begin position="12"/>
        <end position="29"/>
    </location>
</feature>
<gene>
    <name evidence="2" type="ORF">UV11_C0008G0056</name>
</gene>
<reference evidence="2 3" key="1">
    <citation type="journal article" date="2015" name="Nature">
        <title>rRNA introns, odd ribosomes, and small enigmatic genomes across a large radiation of phyla.</title>
        <authorList>
            <person name="Brown C.T."/>
            <person name="Hug L.A."/>
            <person name="Thomas B.C."/>
            <person name="Sharon I."/>
            <person name="Castelle C.J."/>
            <person name="Singh A."/>
            <person name="Wilkins M.J."/>
            <person name="Williams K.H."/>
            <person name="Banfield J.F."/>
        </authorList>
    </citation>
    <scope>NUCLEOTIDE SEQUENCE [LARGE SCALE GENOMIC DNA]</scope>
</reference>
<accession>A0A0G0ZID9</accession>
<keyword evidence="1" id="KW-0812">Transmembrane</keyword>
<dbReference type="SUPFAM" id="SSF52540">
    <property type="entry name" value="P-loop containing nucleoside triphosphate hydrolases"/>
    <property type="match status" value="1"/>
</dbReference>
<evidence type="ECO:0000313" key="2">
    <source>
        <dbReference type="EMBL" id="KKS48517.1"/>
    </source>
</evidence>
<dbReference type="AlphaFoldDB" id="A0A0G0ZID9"/>
<evidence type="ECO:0000313" key="3">
    <source>
        <dbReference type="Proteomes" id="UP000034036"/>
    </source>
</evidence>
<organism evidence="2 3">
    <name type="scientific">Candidatus Giovannonibacteria bacterium GW2011_GWF2_42_19</name>
    <dbReference type="NCBI Taxonomy" id="1618659"/>
    <lineage>
        <taxon>Bacteria</taxon>
        <taxon>Candidatus Giovannoniibacteriota</taxon>
    </lineage>
</organism>
<comment type="caution">
    <text evidence="2">The sequence shown here is derived from an EMBL/GenBank/DDBJ whole genome shotgun (WGS) entry which is preliminary data.</text>
</comment>
<keyword evidence="1" id="KW-1133">Transmembrane helix</keyword>
<proteinExistence type="predicted"/>
<dbReference type="EMBL" id="LCDF01000008">
    <property type="protein sequence ID" value="KKS48517.1"/>
    <property type="molecule type" value="Genomic_DNA"/>
</dbReference>